<reference evidence="1" key="2">
    <citation type="submission" date="2020-11" db="EMBL/GenBank/DDBJ databases">
        <authorList>
            <person name="McCartney M.A."/>
            <person name="Auch B."/>
            <person name="Kono T."/>
            <person name="Mallez S."/>
            <person name="Becker A."/>
            <person name="Gohl D.M."/>
            <person name="Silverstein K.A.T."/>
            <person name="Koren S."/>
            <person name="Bechman K.B."/>
            <person name="Herman A."/>
            <person name="Abrahante J.E."/>
            <person name="Garbe J."/>
        </authorList>
    </citation>
    <scope>NUCLEOTIDE SEQUENCE</scope>
    <source>
        <strain evidence="1">Duluth1</strain>
        <tissue evidence="1">Whole animal</tissue>
    </source>
</reference>
<evidence type="ECO:0000313" key="1">
    <source>
        <dbReference type="EMBL" id="KAH3706976.1"/>
    </source>
</evidence>
<sequence>MIEKFKTTDNSPKLLRDALHATEKQSEMMAMMMPKKINPCTHGIKKINVCTCKIEITENYHKLKNHRCSKREKRTQRTVL</sequence>
<organism evidence="1 2">
    <name type="scientific">Dreissena polymorpha</name>
    <name type="common">Zebra mussel</name>
    <name type="synonym">Mytilus polymorpha</name>
    <dbReference type="NCBI Taxonomy" id="45954"/>
    <lineage>
        <taxon>Eukaryota</taxon>
        <taxon>Metazoa</taxon>
        <taxon>Spiralia</taxon>
        <taxon>Lophotrochozoa</taxon>
        <taxon>Mollusca</taxon>
        <taxon>Bivalvia</taxon>
        <taxon>Autobranchia</taxon>
        <taxon>Heteroconchia</taxon>
        <taxon>Euheterodonta</taxon>
        <taxon>Imparidentia</taxon>
        <taxon>Neoheterodontei</taxon>
        <taxon>Myida</taxon>
        <taxon>Dreissenoidea</taxon>
        <taxon>Dreissenidae</taxon>
        <taxon>Dreissena</taxon>
    </lineage>
</organism>
<evidence type="ECO:0000313" key="2">
    <source>
        <dbReference type="Proteomes" id="UP000828390"/>
    </source>
</evidence>
<gene>
    <name evidence="1" type="ORF">DPMN_066367</name>
</gene>
<proteinExistence type="predicted"/>
<dbReference type="EMBL" id="JAIWYP010000014">
    <property type="protein sequence ID" value="KAH3706976.1"/>
    <property type="molecule type" value="Genomic_DNA"/>
</dbReference>
<keyword evidence="2" id="KW-1185">Reference proteome</keyword>
<protein>
    <submittedName>
        <fullName evidence="1">Uncharacterized protein</fullName>
    </submittedName>
</protein>
<reference evidence="1" key="1">
    <citation type="journal article" date="2019" name="bioRxiv">
        <title>The Genome of the Zebra Mussel, Dreissena polymorpha: A Resource for Invasive Species Research.</title>
        <authorList>
            <person name="McCartney M.A."/>
            <person name="Auch B."/>
            <person name="Kono T."/>
            <person name="Mallez S."/>
            <person name="Zhang Y."/>
            <person name="Obille A."/>
            <person name="Becker A."/>
            <person name="Abrahante J.E."/>
            <person name="Garbe J."/>
            <person name="Badalamenti J.P."/>
            <person name="Herman A."/>
            <person name="Mangelson H."/>
            <person name="Liachko I."/>
            <person name="Sullivan S."/>
            <person name="Sone E.D."/>
            <person name="Koren S."/>
            <person name="Silverstein K.A.T."/>
            <person name="Beckman K.B."/>
            <person name="Gohl D.M."/>
        </authorList>
    </citation>
    <scope>NUCLEOTIDE SEQUENCE</scope>
    <source>
        <strain evidence="1">Duluth1</strain>
        <tissue evidence="1">Whole animal</tissue>
    </source>
</reference>
<comment type="caution">
    <text evidence="1">The sequence shown here is derived from an EMBL/GenBank/DDBJ whole genome shotgun (WGS) entry which is preliminary data.</text>
</comment>
<name>A0A9D3YX76_DREPO</name>
<dbReference type="AlphaFoldDB" id="A0A9D3YX76"/>
<dbReference type="Proteomes" id="UP000828390">
    <property type="component" value="Unassembled WGS sequence"/>
</dbReference>
<accession>A0A9D3YX76</accession>